<dbReference type="InterPro" id="IPR010131">
    <property type="entry name" value="MdtP/NodT-like"/>
</dbReference>
<protein>
    <submittedName>
        <fullName evidence="3">RND transporter</fullName>
    </submittedName>
</protein>
<keyword evidence="2" id="KW-1134">Transmembrane beta strand</keyword>
<organism evidence="3 4">
    <name type="scientific">Haloferula helveola</name>
    <dbReference type="NCBI Taxonomy" id="490095"/>
    <lineage>
        <taxon>Bacteria</taxon>
        <taxon>Pseudomonadati</taxon>
        <taxon>Verrucomicrobiota</taxon>
        <taxon>Verrucomicrobiia</taxon>
        <taxon>Verrucomicrobiales</taxon>
        <taxon>Verrucomicrobiaceae</taxon>
        <taxon>Haloferula</taxon>
    </lineage>
</organism>
<reference evidence="3 4" key="1">
    <citation type="submission" date="2021-06" db="EMBL/GenBank/DDBJ databases">
        <title>Complete genome of Haloferula helveola possessing various polysaccharide degrading enzymes.</title>
        <authorList>
            <person name="Takami H."/>
            <person name="Huang C."/>
            <person name="Hamasaki K."/>
        </authorList>
    </citation>
    <scope>NUCLEOTIDE SEQUENCE [LARGE SCALE GENOMIC DNA]</scope>
    <source>
        <strain evidence="3 4">CN-1</strain>
    </source>
</reference>
<dbReference type="SUPFAM" id="SSF56954">
    <property type="entry name" value="Outer membrane efflux proteins (OEP)"/>
    <property type="match status" value="1"/>
</dbReference>
<comment type="similarity">
    <text evidence="1 2">Belongs to the outer membrane factor (OMF) (TC 1.B.17) family.</text>
</comment>
<keyword evidence="2" id="KW-0472">Membrane</keyword>
<name>A0ABN6HD98_9BACT</name>
<evidence type="ECO:0000256" key="2">
    <source>
        <dbReference type="RuleBase" id="RU362097"/>
    </source>
</evidence>
<dbReference type="EMBL" id="AP024702">
    <property type="protein sequence ID" value="BCX49589.1"/>
    <property type="molecule type" value="Genomic_DNA"/>
</dbReference>
<dbReference type="Gene3D" id="2.20.200.10">
    <property type="entry name" value="Outer membrane efflux proteins (OEP)"/>
    <property type="match status" value="1"/>
</dbReference>
<gene>
    <name evidence="3" type="ORF">HAHE_34970</name>
</gene>
<dbReference type="Gene3D" id="1.20.1600.10">
    <property type="entry name" value="Outer membrane efflux proteins (OEP)"/>
    <property type="match status" value="1"/>
</dbReference>
<proteinExistence type="inferred from homology"/>
<dbReference type="Pfam" id="PF02321">
    <property type="entry name" value="OEP"/>
    <property type="match status" value="2"/>
</dbReference>
<sequence>MNVSEFRWTVGLLVLLIPACTLAPPGSRMDEAGGAPGSWTATREGKAGIDDRWVDRFGDRKLSRLVAEGYESNRDLRAAAARVERAAAVAKGAGAAARPQVNAALDASRRGQNFIGLPVGGGGGVLSSITNTYGAQLNLSWEIDLWGKIRAGEQAALADLQSQGYAYRGARASLAAQIVRSWLLVAETNEQIALAEKVLKVRKDTAELVRGRFELAAGGQEASASQLRLAETDVATAEAALAQRKGDRDQAIRQLEILLGRYPSAELVGAAELPGLSSMPPSGLPSELLLRRPDILTAERQLAAAGKRIDEARRAFYPSFKLTAGGGQSTDQLQNIFDSDFGVWSIAGQVVQPILSGGQLKSQLEARNAEEREALANLQQTVLGGFGEVETALAADRFLAARAKSIEDAFELADESAKSAERDFSLGTGDVLTLLAAQSRRIELATQRVTLKRLRLDNRVNLHLALGGDYRI</sequence>
<dbReference type="PANTHER" id="PTHR30203">
    <property type="entry name" value="OUTER MEMBRANE CATION EFFLUX PROTEIN"/>
    <property type="match status" value="1"/>
</dbReference>
<dbReference type="Proteomes" id="UP001374893">
    <property type="component" value="Chromosome"/>
</dbReference>
<keyword evidence="2" id="KW-0564">Palmitate</keyword>
<evidence type="ECO:0000313" key="3">
    <source>
        <dbReference type="EMBL" id="BCX49589.1"/>
    </source>
</evidence>
<keyword evidence="2" id="KW-0812">Transmembrane</keyword>
<accession>A0ABN6HD98</accession>
<evidence type="ECO:0000313" key="4">
    <source>
        <dbReference type="Proteomes" id="UP001374893"/>
    </source>
</evidence>
<keyword evidence="2" id="KW-0449">Lipoprotein</keyword>
<dbReference type="InterPro" id="IPR003423">
    <property type="entry name" value="OMP_efflux"/>
</dbReference>
<evidence type="ECO:0000256" key="1">
    <source>
        <dbReference type="ARBA" id="ARBA00007613"/>
    </source>
</evidence>
<keyword evidence="4" id="KW-1185">Reference proteome</keyword>
<dbReference type="NCBIfam" id="TIGR01845">
    <property type="entry name" value="outer_NodT"/>
    <property type="match status" value="1"/>
</dbReference>
<comment type="subcellular location">
    <subcellularLocation>
        <location evidence="2">Cell membrane</location>
        <topology evidence="2">Lipid-anchor</topology>
    </subcellularLocation>
</comment>